<reference evidence="3 4" key="1">
    <citation type="submission" date="2021-03" db="EMBL/GenBank/DDBJ databases">
        <authorList>
            <person name="D'Agostino P."/>
            <person name="Huntemann M."/>
            <person name="Clum A."/>
            <person name="Spunde A."/>
            <person name="Palaniappan K."/>
            <person name="Ritter S."/>
            <person name="Mikhailova N."/>
            <person name="Chen I.-M."/>
            <person name="Stamatis D."/>
            <person name="Reddy T."/>
            <person name="O'Malley R."/>
            <person name="Daum C."/>
            <person name="Shapiro N."/>
            <person name="Ivanova N."/>
            <person name="Kyrpides N."/>
            <person name="Woyke T."/>
        </authorList>
    </citation>
    <scope>NUCLEOTIDE SEQUENCE [LARGE SCALE GENOMIC DNA]</scope>
    <source>
        <strain evidence="3 4">WS4403</strain>
    </source>
</reference>
<dbReference type="InterPro" id="IPR035900">
    <property type="entry name" value="Colicin_E_sf"/>
</dbReference>
<comment type="similarity">
    <text evidence="1">Belongs to the colicins ColE2/ColE8/ColE9 and pyocins S1/S2 family.</text>
</comment>
<dbReference type="InterPro" id="IPR000290">
    <property type="entry name" value="Colicin_pyocin"/>
</dbReference>
<name>A0ABS4P8X1_9GAMM</name>
<keyword evidence="4" id="KW-1185">Reference proteome</keyword>
<protein>
    <recommendedName>
        <fullName evidence="5">Bacteriocin immunity protein</fullName>
    </recommendedName>
</protein>
<dbReference type="Pfam" id="PF01320">
    <property type="entry name" value="Colicin_Pyocin"/>
    <property type="match status" value="1"/>
</dbReference>
<organism evidence="3 4">
    <name type="scientific">Winslowiella toletana</name>
    <dbReference type="NCBI Taxonomy" id="92490"/>
    <lineage>
        <taxon>Bacteria</taxon>
        <taxon>Pseudomonadati</taxon>
        <taxon>Pseudomonadota</taxon>
        <taxon>Gammaproteobacteria</taxon>
        <taxon>Enterobacterales</taxon>
        <taxon>Erwiniaceae</taxon>
        <taxon>Winslowiella</taxon>
    </lineage>
</organism>
<dbReference type="PRINTS" id="PR01299">
    <property type="entry name" value="PYOCIN"/>
</dbReference>
<dbReference type="Proteomes" id="UP001195624">
    <property type="component" value="Unassembled WGS sequence"/>
</dbReference>
<keyword evidence="2" id="KW-0079">Bacteriocin immunity</keyword>
<proteinExistence type="inferred from homology"/>
<gene>
    <name evidence="3" type="ORF">J2125_002273</name>
</gene>
<dbReference type="RefSeq" id="WP_017801597.1">
    <property type="nucleotide sequence ID" value="NZ_JAGGMQ010000001.1"/>
</dbReference>
<dbReference type="SUPFAM" id="SSF47345">
    <property type="entry name" value="Colicin E immunity proteins"/>
    <property type="match status" value="1"/>
</dbReference>
<comment type="caution">
    <text evidence="3">The sequence shown here is derived from an EMBL/GenBank/DDBJ whole genome shotgun (WGS) entry which is preliminary data.</text>
</comment>
<sequence length="91" mass="10196">MEKTSLQQFSEEEFIELAEKILLAQFPTTDELLNAAMQFVLVSGHPAGTDLICYPEEFNINGPKSMVDIIKLWRVNHGLPGFRIDSISIAS</sequence>
<evidence type="ECO:0000256" key="2">
    <source>
        <dbReference type="ARBA" id="ARBA00023025"/>
    </source>
</evidence>
<dbReference type="CDD" id="cd16363">
    <property type="entry name" value="Col_Im_like"/>
    <property type="match status" value="1"/>
</dbReference>
<dbReference type="Gene3D" id="1.10.1200.20">
    <property type="entry name" value="Colicin E immunity protein"/>
    <property type="match status" value="1"/>
</dbReference>
<evidence type="ECO:0000313" key="3">
    <source>
        <dbReference type="EMBL" id="MBP2169081.1"/>
    </source>
</evidence>
<dbReference type="EMBL" id="JAGGMQ010000001">
    <property type="protein sequence ID" value="MBP2169081.1"/>
    <property type="molecule type" value="Genomic_DNA"/>
</dbReference>
<evidence type="ECO:0000313" key="4">
    <source>
        <dbReference type="Proteomes" id="UP001195624"/>
    </source>
</evidence>
<evidence type="ECO:0008006" key="5">
    <source>
        <dbReference type="Google" id="ProtNLM"/>
    </source>
</evidence>
<evidence type="ECO:0000256" key="1">
    <source>
        <dbReference type="ARBA" id="ARBA00009346"/>
    </source>
</evidence>
<reference evidence="4" key="2">
    <citation type="submission" date="2023-07" db="EMBL/GenBank/DDBJ databases">
        <title>Genome mining of underrepresented organisms for secondary metabolites.</title>
        <authorList>
            <person name="D'Agostino P.M."/>
        </authorList>
    </citation>
    <scope>NUCLEOTIDE SEQUENCE [LARGE SCALE GENOMIC DNA]</scope>
    <source>
        <strain evidence="4">WS4403</strain>
    </source>
</reference>
<accession>A0ABS4P8X1</accession>